<dbReference type="GO" id="GO:0004619">
    <property type="term" value="F:phosphoglycerate mutase activity"/>
    <property type="evidence" value="ECO:0007669"/>
    <property type="project" value="UniProtKB-EC"/>
</dbReference>
<accession>C8W6G2</accession>
<dbReference type="NCBIfam" id="TIGR00306">
    <property type="entry name" value="apgM"/>
    <property type="match status" value="1"/>
</dbReference>
<dbReference type="PANTHER" id="PTHR31209:SF4">
    <property type="entry name" value="2,3-BISPHOSPHOGLYCERATE-INDEPENDENT PHOSPHOGLYCERATE MUTASE"/>
    <property type="match status" value="1"/>
</dbReference>
<reference evidence="8 9" key="1">
    <citation type="journal article" date="2009" name="Stand. Genomic Sci.">
        <title>Complete genome sequence of Desulfotomaculum acetoxidans type strain (5575).</title>
        <authorList>
            <person name="Spring S."/>
            <person name="Lapidus A."/>
            <person name="Schroder M."/>
            <person name="Gleim D."/>
            <person name="Sims D."/>
            <person name="Meincke L."/>
            <person name="Glavina Del Rio T."/>
            <person name="Tice H."/>
            <person name="Copeland A."/>
            <person name="Cheng J.F."/>
            <person name="Lucas S."/>
            <person name="Chen F."/>
            <person name="Nolan M."/>
            <person name="Bruce D."/>
            <person name="Goodwin L."/>
            <person name="Pitluck S."/>
            <person name="Ivanova N."/>
            <person name="Mavromatis K."/>
            <person name="Mikhailova N."/>
            <person name="Pati A."/>
            <person name="Chen A."/>
            <person name="Palaniappan K."/>
            <person name="Land M."/>
            <person name="Hauser L."/>
            <person name="Chang Y.J."/>
            <person name="Jeffries C.D."/>
            <person name="Chain P."/>
            <person name="Saunders E."/>
            <person name="Brettin T."/>
            <person name="Detter J.C."/>
            <person name="Goker M."/>
            <person name="Bristow J."/>
            <person name="Eisen J.A."/>
            <person name="Markowitz V."/>
            <person name="Hugenholtz P."/>
            <person name="Kyrpides N.C."/>
            <person name="Klenk H.P."/>
            <person name="Han C."/>
        </authorList>
    </citation>
    <scope>NUCLEOTIDE SEQUENCE [LARGE SCALE GENOMIC DNA]</scope>
    <source>
        <strain evidence="9">ATCC 49208 / DSM 771 / VKM B-1644</strain>
    </source>
</reference>
<keyword evidence="9" id="KW-1185">Reference proteome</keyword>
<evidence type="ECO:0000256" key="2">
    <source>
        <dbReference type="ARBA" id="ARBA00002315"/>
    </source>
</evidence>
<evidence type="ECO:0000256" key="3">
    <source>
        <dbReference type="ARBA" id="ARBA00004921"/>
    </source>
</evidence>
<dbReference type="EC" id="5.4.2.-" evidence="8"/>
<evidence type="ECO:0000256" key="4">
    <source>
        <dbReference type="ARBA" id="ARBA00005524"/>
    </source>
</evidence>
<dbReference type="OrthoDB" id="9804453at2"/>
<keyword evidence="6 8" id="KW-0413">Isomerase</keyword>
<comment type="function">
    <text evidence="2">Catalyzes the interconversion of 2-phosphoglycerate and 3-phosphoglycerate.</text>
</comment>
<dbReference type="GO" id="GO:0006096">
    <property type="term" value="P:glycolytic process"/>
    <property type="evidence" value="ECO:0007669"/>
    <property type="project" value="UniProtKB-KW"/>
</dbReference>
<keyword evidence="8" id="KW-0808">Transferase</keyword>
<dbReference type="PANTHER" id="PTHR31209">
    <property type="entry name" value="COFACTOR-INDEPENDENT PHOSPHOGLYCERATE MUTASE"/>
    <property type="match status" value="1"/>
</dbReference>
<name>C8W6G2_DESAS</name>
<dbReference type="InterPro" id="IPR004456">
    <property type="entry name" value="Pglycerate_mutase_ApgM"/>
</dbReference>
<evidence type="ECO:0000256" key="1">
    <source>
        <dbReference type="ARBA" id="ARBA00000370"/>
    </source>
</evidence>
<dbReference type="GO" id="GO:0016301">
    <property type="term" value="F:kinase activity"/>
    <property type="evidence" value="ECO:0007669"/>
    <property type="project" value="UniProtKB-KW"/>
</dbReference>
<dbReference type="CDD" id="cd16011">
    <property type="entry name" value="iPGM_like"/>
    <property type="match status" value="1"/>
</dbReference>
<dbReference type="Proteomes" id="UP000002217">
    <property type="component" value="Chromosome"/>
</dbReference>
<dbReference type="HOGENOM" id="CLU_034906_2_0_9"/>
<comment type="pathway">
    <text evidence="3">Carbohydrate degradation.</text>
</comment>
<evidence type="ECO:0000256" key="6">
    <source>
        <dbReference type="ARBA" id="ARBA00023235"/>
    </source>
</evidence>
<protein>
    <submittedName>
        <fullName evidence="8">Proposed homoserine kinase</fullName>
        <ecNumber evidence="8">5.4.2.-</ecNumber>
    </submittedName>
</protein>
<gene>
    <name evidence="8" type="ordered locus">Dtox_1375</name>
</gene>
<evidence type="ECO:0000313" key="9">
    <source>
        <dbReference type="Proteomes" id="UP000002217"/>
    </source>
</evidence>
<evidence type="ECO:0000256" key="5">
    <source>
        <dbReference type="ARBA" id="ARBA00023152"/>
    </source>
</evidence>
<dbReference type="SUPFAM" id="SSF53649">
    <property type="entry name" value="Alkaline phosphatase-like"/>
    <property type="match status" value="1"/>
</dbReference>
<evidence type="ECO:0000313" key="8">
    <source>
        <dbReference type="EMBL" id="ACV62251.1"/>
    </source>
</evidence>
<dbReference type="eggNOG" id="COG3635">
    <property type="taxonomic scope" value="Bacteria"/>
</dbReference>
<dbReference type="InterPro" id="IPR017850">
    <property type="entry name" value="Alkaline_phosphatase_core_sf"/>
</dbReference>
<sequence>MKYLILLGDGMADYKIPELGDKTPLQYAKTPHMDYLAANGEIGQVWTVPEGFPPGSDVANLSAMGYNPKTCYSGRSPLEAYSMGIIMSETDVSFRTNLVTLTEEPEEYEQKTILDHSSDEITTEEARELIGEIRKHLSTEELQFFAGISYRHLLIWKNGHLDIELTPPHDIPGRCIADYLPKGPHSRVLLEMMKKSYVLLNDHPVNRSRRRNNLRPANSIWFWGEGKKPSMENFYKKYGLKGSVISAVDLIMGLGKCAGMDVVKVEGATGGTHTNFRGKALAALEELKKGKDFVYIHVEAPDEAGHRGELDTKIKTIEEIDGQMLSVLLPGLEEFDDYKIMLLPDHPTPLAIRTHTKDPVPFAILRKGVKKQSNVTYCEEDAAKSGLKFAAGHELMNYFING</sequence>
<evidence type="ECO:0000259" key="7">
    <source>
        <dbReference type="Pfam" id="PF01676"/>
    </source>
</evidence>
<feature type="domain" description="Metalloenzyme" evidence="7">
    <location>
        <begin position="1"/>
        <end position="395"/>
    </location>
</feature>
<proteinExistence type="inferred from homology"/>
<dbReference type="InterPro" id="IPR023665">
    <property type="entry name" value="ApgAM_prokaryotes"/>
</dbReference>
<dbReference type="Pfam" id="PF01676">
    <property type="entry name" value="Metalloenzyme"/>
    <property type="match status" value="1"/>
</dbReference>
<dbReference type="NCBIfam" id="NF003242">
    <property type="entry name" value="PRK04200.1"/>
    <property type="match status" value="1"/>
</dbReference>
<dbReference type="InterPro" id="IPR006124">
    <property type="entry name" value="Metalloenzyme"/>
</dbReference>
<dbReference type="EMBL" id="CP001720">
    <property type="protein sequence ID" value="ACV62251.1"/>
    <property type="molecule type" value="Genomic_DNA"/>
</dbReference>
<dbReference type="AlphaFoldDB" id="C8W6G2"/>
<dbReference type="Pfam" id="PF10143">
    <property type="entry name" value="PhosphMutase"/>
    <property type="match status" value="1"/>
</dbReference>
<organism evidence="8 9">
    <name type="scientific">Desulfofarcimen acetoxidans (strain ATCC 49208 / DSM 771 / KCTC 5769 / VKM B-1644 / 5575)</name>
    <name type="common">Desulfotomaculum acetoxidans</name>
    <dbReference type="NCBI Taxonomy" id="485916"/>
    <lineage>
        <taxon>Bacteria</taxon>
        <taxon>Bacillati</taxon>
        <taxon>Bacillota</taxon>
        <taxon>Clostridia</taxon>
        <taxon>Eubacteriales</taxon>
        <taxon>Peptococcaceae</taxon>
        <taxon>Desulfofarcimen</taxon>
    </lineage>
</organism>
<dbReference type="PIRSF" id="PIRSF006392">
    <property type="entry name" value="IPGAM_arch"/>
    <property type="match status" value="1"/>
</dbReference>
<dbReference type="STRING" id="485916.Dtox_1375"/>
<dbReference type="GO" id="GO:0046872">
    <property type="term" value="F:metal ion binding"/>
    <property type="evidence" value="ECO:0007669"/>
    <property type="project" value="InterPro"/>
</dbReference>
<dbReference type="KEGG" id="dae:Dtox_1375"/>
<comment type="similarity">
    <text evidence="4">Belongs to the BPG-independent phosphoglycerate mutase family. A-PGAM subfamily.</text>
</comment>
<dbReference type="RefSeq" id="WP_015756966.1">
    <property type="nucleotide sequence ID" value="NC_013216.1"/>
</dbReference>
<keyword evidence="8" id="KW-0418">Kinase</keyword>
<comment type="catalytic activity">
    <reaction evidence="1">
        <text>(2R)-2-phosphoglycerate = (2R)-3-phosphoglycerate</text>
        <dbReference type="Rhea" id="RHEA:15901"/>
        <dbReference type="ChEBI" id="CHEBI:58272"/>
        <dbReference type="ChEBI" id="CHEBI:58289"/>
        <dbReference type="EC" id="5.4.2.12"/>
    </reaction>
</comment>
<keyword evidence="5" id="KW-0324">Glycolysis</keyword>
<dbReference type="NCBIfam" id="TIGR02535">
    <property type="entry name" value="hyp_Hser_kinase"/>
    <property type="match status" value="1"/>
</dbReference>
<dbReference type="Gene3D" id="3.40.720.10">
    <property type="entry name" value="Alkaline Phosphatase, subunit A"/>
    <property type="match status" value="2"/>
</dbReference>